<gene>
    <name evidence="1" type="ORF">ARMSODRAFT_977835</name>
</gene>
<dbReference type="EMBL" id="KZ293442">
    <property type="protein sequence ID" value="PBK66194.1"/>
    <property type="molecule type" value="Genomic_DNA"/>
</dbReference>
<sequence length="349" mass="40160">MYRPATTGFQTAWISLDDIVDEWPTMPQTGSAWDPSAKDPDGSYHLSWIEDTKLSVFTSSLKFQVEADGVLLTVIVSERSSRVVVYKRKKKLDSASLSPVHPTHCHKKLWCIIKGHFKGCLCQSVKFEIVANNHDTQTIMWLVHFVELNIDGSFVLMDTCIEVPSSNLIVMDIIDRRQKELYQQDIVQKSLRSKLRDLTPVLFLWGQILGWILIWFWLANQVQQIWPETQQYFYMYLVILDPKLTLNTCKNIAEFQARFAALDLQAKTRSKSTQVFDLTKILIHRSSEILANLMLLGLHPHMVKAMQRTWVVNQCWRAVKPVILIRSNLDGHSATAADSSYVHFRHSDG</sequence>
<proteinExistence type="predicted"/>
<evidence type="ECO:0000313" key="2">
    <source>
        <dbReference type="Proteomes" id="UP000218334"/>
    </source>
</evidence>
<protein>
    <submittedName>
        <fullName evidence="1">Uncharacterized protein</fullName>
    </submittedName>
</protein>
<evidence type="ECO:0000313" key="1">
    <source>
        <dbReference type="EMBL" id="PBK66194.1"/>
    </source>
</evidence>
<dbReference type="STRING" id="1076256.A0A2H3BBB1"/>
<name>A0A2H3BBB1_9AGAR</name>
<reference evidence="2" key="1">
    <citation type="journal article" date="2017" name="Nat. Ecol. Evol.">
        <title>Genome expansion and lineage-specific genetic innovations in the forest pathogenic fungi Armillaria.</title>
        <authorList>
            <person name="Sipos G."/>
            <person name="Prasanna A.N."/>
            <person name="Walter M.C."/>
            <person name="O'Connor E."/>
            <person name="Balint B."/>
            <person name="Krizsan K."/>
            <person name="Kiss B."/>
            <person name="Hess J."/>
            <person name="Varga T."/>
            <person name="Slot J."/>
            <person name="Riley R."/>
            <person name="Boka B."/>
            <person name="Rigling D."/>
            <person name="Barry K."/>
            <person name="Lee J."/>
            <person name="Mihaltcheva S."/>
            <person name="LaButti K."/>
            <person name="Lipzen A."/>
            <person name="Waldron R."/>
            <person name="Moloney N.M."/>
            <person name="Sperisen C."/>
            <person name="Kredics L."/>
            <person name="Vagvoelgyi C."/>
            <person name="Patrignani A."/>
            <person name="Fitzpatrick D."/>
            <person name="Nagy I."/>
            <person name="Doyle S."/>
            <person name="Anderson J.B."/>
            <person name="Grigoriev I.V."/>
            <person name="Gueldener U."/>
            <person name="Muensterkoetter M."/>
            <person name="Nagy L.G."/>
        </authorList>
    </citation>
    <scope>NUCLEOTIDE SEQUENCE [LARGE SCALE GENOMIC DNA]</scope>
    <source>
        <strain evidence="2">28-4</strain>
    </source>
</reference>
<dbReference type="Proteomes" id="UP000218334">
    <property type="component" value="Unassembled WGS sequence"/>
</dbReference>
<organism evidence="1 2">
    <name type="scientific">Armillaria solidipes</name>
    <dbReference type="NCBI Taxonomy" id="1076256"/>
    <lineage>
        <taxon>Eukaryota</taxon>
        <taxon>Fungi</taxon>
        <taxon>Dikarya</taxon>
        <taxon>Basidiomycota</taxon>
        <taxon>Agaricomycotina</taxon>
        <taxon>Agaricomycetes</taxon>
        <taxon>Agaricomycetidae</taxon>
        <taxon>Agaricales</taxon>
        <taxon>Marasmiineae</taxon>
        <taxon>Physalacriaceae</taxon>
        <taxon>Armillaria</taxon>
    </lineage>
</organism>
<accession>A0A2H3BBB1</accession>
<keyword evidence="2" id="KW-1185">Reference proteome</keyword>
<dbReference type="AlphaFoldDB" id="A0A2H3BBB1"/>